<evidence type="ECO:0000313" key="8">
    <source>
        <dbReference type="Proteomes" id="UP000199413"/>
    </source>
</evidence>
<dbReference type="STRING" id="568872.GA0070624_3878"/>
<keyword evidence="8" id="KW-1185">Reference proteome</keyword>
<dbReference type="PANTHER" id="PTHR43133">
    <property type="entry name" value="RNA POLYMERASE ECF-TYPE SIGMA FACTO"/>
    <property type="match status" value="1"/>
</dbReference>
<dbReference type="PANTHER" id="PTHR43133:SF8">
    <property type="entry name" value="RNA POLYMERASE SIGMA FACTOR HI_1459-RELATED"/>
    <property type="match status" value="1"/>
</dbReference>
<keyword evidence="2" id="KW-0805">Transcription regulation</keyword>
<dbReference type="RefSeq" id="WP_091342973.1">
    <property type="nucleotide sequence ID" value="NZ_FMHV01000002.1"/>
</dbReference>
<dbReference type="InterPro" id="IPR013325">
    <property type="entry name" value="RNA_pol_sigma_r2"/>
</dbReference>
<dbReference type="InterPro" id="IPR013324">
    <property type="entry name" value="RNA_pol_sigma_r3/r4-like"/>
</dbReference>
<evidence type="ECO:0000313" key="7">
    <source>
        <dbReference type="EMBL" id="SCL29415.1"/>
    </source>
</evidence>
<proteinExistence type="inferred from homology"/>
<name>A0A1C6SJ86_9ACTN</name>
<dbReference type="Gene3D" id="1.10.1740.10">
    <property type="match status" value="1"/>
</dbReference>
<dbReference type="InterPro" id="IPR014284">
    <property type="entry name" value="RNA_pol_sigma-70_dom"/>
</dbReference>
<dbReference type="GO" id="GO:0016987">
    <property type="term" value="F:sigma factor activity"/>
    <property type="evidence" value="ECO:0007669"/>
    <property type="project" value="UniProtKB-KW"/>
</dbReference>
<dbReference type="InterPro" id="IPR007627">
    <property type="entry name" value="RNA_pol_sigma70_r2"/>
</dbReference>
<dbReference type="Pfam" id="PF04542">
    <property type="entry name" value="Sigma70_r2"/>
    <property type="match status" value="1"/>
</dbReference>
<evidence type="ECO:0000256" key="3">
    <source>
        <dbReference type="ARBA" id="ARBA00023082"/>
    </source>
</evidence>
<keyword evidence="3" id="KW-0731">Sigma factor</keyword>
<evidence type="ECO:0000256" key="2">
    <source>
        <dbReference type="ARBA" id="ARBA00023015"/>
    </source>
</evidence>
<protein>
    <submittedName>
        <fullName evidence="7">RNA polymerase sigma factor, sigma-70 family</fullName>
    </submittedName>
</protein>
<dbReference type="SUPFAM" id="SSF88659">
    <property type="entry name" value="Sigma3 and sigma4 domains of RNA polymerase sigma factors"/>
    <property type="match status" value="1"/>
</dbReference>
<evidence type="ECO:0000259" key="6">
    <source>
        <dbReference type="Pfam" id="PF04542"/>
    </source>
</evidence>
<dbReference type="SUPFAM" id="SSF88946">
    <property type="entry name" value="Sigma2 domain of RNA polymerase sigma factors"/>
    <property type="match status" value="1"/>
</dbReference>
<feature type="domain" description="RNA polymerase sigma-70 region 2" evidence="6">
    <location>
        <begin position="29"/>
        <end position="94"/>
    </location>
</feature>
<dbReference type="Proteomes" id="UP000199413">
    <property type="component" value="Unassembled WGS sequence"/>
</dbReference>
<evidence type="ECO:0000256" key="4">
    <source>
        <dbReference type="ARBA" id="ARBA00023125"/>
    </source>
</evidence>
<dbReference type="OrthoDB" id="265863at2"/>
<sequence length="196" mass="22350">MDRLRDHEIETLVERVRAGDQAAWVTLTDRYTGLLWSIARAMRLTDEDAADAVQTTWLHMVERLDTLRDPQRLGSWLATTMRRECLAVLRRRARQVPTDSWDDVTDDADPLDGALLRRERDVALWRAFRRLDQPCQALLRVLMADPPPSYREAAEALHTPVGSIGPRRQRCLGKLRTLMRAATCEIPSADASPGRP</sequence>
<dbReference type="InterPro" id="IPR036388">
    <property type="entry name" value="WH-like_DNA-bd_sf"/>
</dbReference>
<comment type="similarity">
    <text evidence="1">Belongs to the sigma-70 factor family. ECF subfamily.</text>
</comment>
<dbReference type="InterPro" id="IPR039425">
    <property type="entry name" value="RNA_pol_sigma-70-like"/>
</dbReference>
<gene>
    <name evidence="7" type="ORF">GA0070624_3878</name>
</gene>
<organism evidence="7 8">
    <name type="scientific">Micromonospora rhizosphaerae</name>
    <dbReference type="NCBI Taxonomy" id="568872"/>
    <lineage>
        <taxon>Bacteria</taxon>
        <taxon>Bacillati</taxon>
        <taxon>Actinomycetota</taxon>
        <taxon>Actinomycetes</taxon>
        <taxon>Micromonosporales</taxon>
        <taxon>Micromonosporaceae</taxon>
        <taxon>Micromonospora</taxon>
    </lineage>
</organism>
<evidence type="ECO:0000256" key="1">
    <source>
        <dbReference type="ARBA" id="ARBA00010641"/>
    </source>
</evidence>
<dbReference type="GO" id="GO:0006352">
    <property type="term" value="P:DNA-templated transcription initiation"/>
    <property type="evidence" value="ECO:0007669"/>
    <property type="project" value="InterPro"/>
</dbReference>
<reference evidence="8" key="1">
    <citation type="submission" date="2016-06" db="EMBL/GenBank/DDBJ databases">
        <authorList>
            <person name="Varghese N."/>
            <person name="Submissions Spin"/>
        </authorList>
    </citation>
    <scope>NUCLEOTIDE SEQUENCE [LARGE SCALE GENOMIC DNA]</scope>
    <source>
        <strain evidence="8">DSM 45431</strain>
    </source>
</reference>
<dbReference type="NCBIfam" id="TIGR02937">
    <property type="entry name" value="sigma70-ECF"/>
    <property type="match status" value="1"/>
</dbReference>
<dbReference type="AlphaFoldDB" id="A0A1C6SJ86"/>
<accession>A0A1C6SJ86</accession>
<evidence type="ECO:0000256" key="5">
    <source>
        <dbReference type="ARBA" id="ARBA00023163"/>
    </source>
</evidence>
<dbReference type="EMBL" id="FMHV01000002">
    <property type="protein sequence ID" value="SCL29415.1"/>
    <property type="molecule type" value="Genomic_DNA"/>
</dbReference>
<dbReference type="GO" id="GO:0003677">
    <property type="term" value="F:DNA binding"/>
    <property type="evidence" value="ECO:0007669"/>
    <property type="project" value="UniProtKB-KW"/>
</dbReference>
<keyword evidence="5" id="KW-0804">Transcription</keyword>
<keyword evidence="4" id="KW-0238">DNA-binding</keyword>
<dbReference type="Gene3D" id="1.10.10.10">
    <property type="entry name" value="Winged helix-like DNA-binding domain superfamily/Winged helix DNA-binding domain"/>
    <property type="match status" value="1"/>
</dbReference>